<reference evidence="1 2" key="1">
    <citation type="journal article" date="2019" name="Sci. Rep.">
        <title>Orb-weaving spider Araneus ventricosus genome elucidates the spidroin gene catalogue.</title>
        <authorList>
            <person name="Kono N."/>
            <person name="Nakamura H."/>
            <person name="Ohtoshi R."/>
            <person name="Moran D.A.P."/>
            <person name="Shinohara A."/>
            <person name="Yoshida Y."/>
            <person name="Fujiwara M."/>
            <person name="Mori M."/>
            <person name="Tomita M."/>
            <person name="Arakawa K."/>
        </authorList>
    </citation>
    <scope>NUCLEOTIDE SEQUENCE [LARGE SCALE GENOMIC DNA]</scope>
</reference>
<keyword evidence="2" id="KW-1185">Reference proteome</keyword>
<dbReference type="Proteomes" id="UP000499080">
    <property type="component" value="Unassembled WGS sequence"/>
</dbReference>
<name>A0A4Y2DLM5_ARAVE</name>
<accession>A0A4Y2DLM5</accession>
<organism evidence="1 2">
    <name type="scientific">Araneus ventricosus</name>
    <name type="common">Orbweaver spider</name>
    <name type="synonym">Epeira ventricosa</name>
    <dbReference type="NCBI Taxonomy" id="182803"/>
    <lineage>
        <taxon>Eukaryota</taxon>
        <taxon>Metazoa</taxon>
        <taxon>Ecdysozoa</taxon>
        <taxon>Arthropoda</taxon>
        <taxon>Chelicerata</taxon>
        <taxon>Arachnida</taxon>
        <taxon>Araneae</taxon>
        <taxon>Araneomorphae</taxon>
        <taxon>Entelegynae</taxon>
        <taxon>Araneoidea</taxon>
        <taxon>Araneidae</taxon>
        <taxon>Araneus</taxon>
    </lineage>
</organism>
<protein>
    <submittedName>
        <fullName evidence="1">Uncharacterized protein</fullName>
    </submittedName>
</protein>
<dbReference type="AlphaFoldDB" id="A0A4Y2DLM5"/>
<dbReference type="EMBL" id="BGPR01000393">
    <property type="protein sequence ID" value="GBM17730.1"/>
    <property type="molecule type" value="Genomic_DNA"/>
</dbReference>
<sequence>MKNAVPPCVGVHLRYGDEKFPHKHAGSRLPGGYNNGGVFLMDPSTRTRPTSIRGVVACAARNGSCNASAIEPQFALHCSRVVPFTPGACNEVANSSSTALD</sequence>
<comment type="caution">
    <text evidence="1">The sequence shown here is derived from an EMBL/GenBank/DDBJ whole genome shotgun (WGS) entry which is preliminary data.</text>
</comment>
<gene>
    <name evidence="1" type="ORF">AVEN_56043_1</name>
</gene>
<evidence type="ECO:0000313" key="1">
    <source>
        <dbReference type="EMBL" id="GBM17730.1"/>
    </source>
</evidence>
<evidence type="ECO:0000313" key="2">
    <source>
        <dbReference type="Proteomes" id="UP000499080"/>
    </source>
</evidence>
<proteinExistence type="predicted"/>